<reference evidence="2 3" key="4">
    <citation type="journal article" date="2011" name="BMC Genomics">
        <title>RNA-Seq improves annotation of protein-coding genes in the cucumber genome.</title>
        <authorList>
            <person name="Li Z."/>
            <person name="Zhang Z."/>
            <person name="Yan P."/>
            <person name="Huang S."/>
            <person name="Fei Z."/>
            <person name="Lin K."/>
        </authorList>
    </citation>
    <scope>NUCLEOTIDE SEQUENCE [LARGE SCALE GENOMIC DNA]</scope>
    <source>
        <strain evidence="3">cv. 9930</strain>
    </source>
</reference>
<evidence type="ECO:0000313" key="2">
    <source>
        <dbReference type="EMBL" id="KGN66228.1"/>
    </source>
</evidence>
<name>A0A0A0LWS9_CUCSA</name>
<evidence type="ECO:0000313" key="3">
    <source>
        <dbReference type="Proteomes" id="UP000029981"/>
    </source>
</evidence>
<reference evidence="2 3" key="2">
    <citation type="journal article" date="2009" name="PLoS ONE">
        <title>An integrated genetic and cytogenetic map of the cucumber genome.</title>
        <authorList>
            <person name="Ren Y."/>
            <person name="Zhang Z."/>
            <person name="Liu J."/>
            <person name="Staub J.E."/>
            <person name="Han Y."/>
            <person name="Cheng Z."/>
            <person name="Li X."/>
            <person name="Lu J."/>
            <person name="Miao H."/>
            <person name="Kang H."/>
            <person name="Xie B."/>
            <person name="Gu X."/>
            <person name="Wang X."/>
            <person name="Du Y."/>
            <person name="Jin W."/>
            <person name="Huang S."/>
        </authorList>
    </citation>
    <scope>NUCLEOTIDE SEQUENCE [LARGE SCALE GENOMIC DNA]</scope>
    <source>
        <strain evidence="3">cv. 9930</strain>
    </source>
</reference>
<reference evidence="2 3" key="3">
    <citation type="journal article" date="2010" name="BMC Genomics">
        <title>Transcriptome sequencing and comparative analysis of cucumber flowers with different sex types.</title>
        <authorList>
            <person name="Guo S."/>
            <person name="Zheng Y."/>
            <person name="Joung J.G."/>
            <person name="Liu S."/>
            <person name="Zhang Z."/>
            <person name="Crasta O.R."/>
            <person name="Sobral B.W."/>
            <person name="Xu Y."/>
            <person name="Huang S."/>
            <person name="Fei Z."/>
        </authorList>
    </citation>
    <scope>NUCLEOTIDE SEQUENCE [LARGE SCALE GENOMIC DNA]</scope>
    <source>
        <strain evidence="3">cv. 9930</strain>
    </source>
</reference>
<keyword evidence="3" id="KW-1185">Reference proteome</keyword>
<dbReference type="Proteomes" id="UP000029981">
    <property type="component" value="Chromosome 1"/>
</dbReference>
<evidence type="ECO:0000256" key="1">
    <source>
        <dbReference type="SAM" id="MobiDB-lite"/>
    </source>
</evidence>
<organism evidence="2 3">
    <name type="scientific">Cucumis sativus</name>
    <name type="common">Cucumber</name>
    <dbReference type="NCBI Taxonomy" id="3659"/>
    <lineage>
        <taxon>Eukaryota</taxon>
        <taxon>Viridiplantae</taxon>
        <taxon>Streptophyta</taxon>
        <taxon>Embryophyta</taxon>
        <taxon>Tracheophyta</taxon>
        <taxon>Spermatophyta</taxon>
        <taxon>Magnoliopsida</taxon>
        <taxon>eudicotyledons</taxon>
        <taxon>Gunneridae</taxon>
        <taxon>Pentapetalae</taxon>
        <taxon>rosids</taxon>
        <taxon>fabids</taxon>
        <taxon>Cucurbitales</taxon>
        <taxon>Cucurbitaceae</taxon>
        <taxon>Benincaseae</taxon>
        <taxon>Cucumis</taxon>
    </lineage>
</organism>
<protein>
    <submittedName>
        <fullName evidence="2">Uncharacterized protein</fullName>
    </submittedName>
</protein>
<dbReference type="AlphaFoldDB" id="A0A0A0LWS9"/>
<reference evidence="2 3" key="1">
    <citation type="journal article" date="2009" name="Nat. Genet.">
        <title>The genome of the cucumber, Cucumis sativus L.</title>
        <authorList>
            <person name="Huang S."/>
            <person name="Li R."/>
            <person name="Zhang Z."/>
            <person name="Li L."/>
            <person name="Gu X."/>
            <person name="Fan W."/>
            <person name="Lucas W.J."/>
            <person name="Wang X."/>
            <person name="Xie B."/>
            <person name="Ni P."/>
            <person name="Ren Y."/>
            <person name="Zhu H."/>
            <person name="Li J."/>
            <person name="Lin K."/>
            <person name="Jin W."/>
            <person name="Fei Z."/>
            <person name="Li G."/>
            <person name="Staub J."/>
            <person name="Kilian A."/>
            <person name="van der Vossen E.A."/>
            <person name="Wu Y."/>
            <person name="Guo J."/>
            <person name="He J."/>
            <person name="Jia Z."/>
            <person name="Ren Y."/>
            <person name="Tian G."/>
            <person name="Lu Y."/>
            <person name="Ruan J."/>
            <person name="Qian W."/>
            <person name="Wang M."/>
            <person name="Huang Q."/>
            <person name="Li B."/>
            <person name="Xuan Z."/>
            <person name="Cao J."/>
            <person name="Asan"/>
            <person name="Wu Z."/>
            <person name="Zhang J."/>
            <person name="Cai Q."/>
            <person name="Bai Y."/>
            <person name="Zhao B."/>
            <person name="Han Y."/>
            <person name="Li Y."/>
            <person name="Li X."/>
            <person name="Wang S."/>
            <person name="Shi Q."/>
            <person name="Liu S."/>
            <person name="Cho W.K."/>
            <person name="Kim J.Y."/>
            <person name="Xu Y."/>
            <person name="Heller-Uszynska K."/>
            <person name="Miao H."/>
            <person name="Cheng Z."/>
            <person name="Zhang S."/>
            <person name="Wu J."/>
            <person name="Yang Y."/>
            <person name="Kang H."/>
            <person name="Li M."/>
            <person name="Liang H."/>
            <person name="Ren X."/>
            <person name="Shi Z."/>
            <person name="Wen M."/>
            <person name="Jian M."/>
            <person name="Yang H."/>
            <person name="Zhang G."/>
            <person name="Yang Z."/>
            <person name="Chen R."/>
            <person name="Liu S."/>
            <person name="Li J."/>
            <person name="Ma L."/>
            <person name="Liu H."/>
            <person name="Zhou Y."/>
            <person name="Zhao J."/>
            <person name="Fang X."/>
            <person name="Li G."/>
            <person name="Fang L."/>
            <person name="Li Y."/>
            <person name="Liu D."/>
            <person name="Zheng H."/>
            <person name="Zhang Y."/>
            <person name="Qin N."/>
            <person name="Li Z."/>
            <person name="Yang G."/>
            <person name="Yang S."/>
            <person name="Bolund L."/>
            <person name="Kristiansen K."/>
            <person name="Zheng H."/>
            <person name="Li S."/>
            <person name="Zhang X."/>
            <person name="Yang H."/>
            <person name="Wang J."/>
            <person name="Sun R."/>
            <person name="Zhang B."/>
            <person name="Jiang S."/>
            <person name="Wang J."/>
            <person name="Du Y."/>
            <person name="Li S."/>
        </authorList>
    </citation>
    <scope>NUCLEOTIDE SEQUENCE [LARGE SCALE GENOMIC DNA]</scope>
    <source>
        <strain evidence="3">cv. 9930</strain>
    </source>
</reference>
<dbReference type="EMBL" id="CM002922">
    <property type="protein sequence ID" value="KGN66228.1"/>
    <property type="molecule type" value="Genomic_DNA"/>
</dbReference>
<proteinExistence type="predicted"/>
<dbReference type="Gramene" id="KGN66228">
    <property type="protein sequence ID" value="KGN66228"/>
    <property type="gene ID" value="Csa_1G586900"/>
</dbReference>
<gene>
    <name evidence="2" type="ORF">Csa_1G586900</name>
</gene>
<accession>A0A0A0LWS9</accession>
<feature type="region of interest" description="Disordered" evidence="1">
    <location>
        <begin position="28"/>
        <end position="95"/>
    </location>
</feature>
<sequence>MDTSLELKSTHVYTEQIYSGFAHSCKRRMQRDIRISEPPPPPPEHRSPSATPALNSPAAPPYIRRNRSTVHSSRCSITSNPGPPSGSPDSPMSLGSRTCTRTLPAVCSTLTVEVKQKLGSRKKVKDWDWDWDRFCVVLRLHPKLGVSVSGSFHVHFRDSMKASSWELSLLVKSQFGNSVS</sequence>